<evidence type="ECO:0000256" key="1">
    <source>
        <dbReference type="SAM" id="SignalP"/>
    </source>
</evidence>
<dbReference type="EMBL" id="AJLR01000117">
    <property type="protein sequence ID" value="EKN64454.1"/>
    <property type="molecule type" value="Genomic_DNA"/>
</dbReference>
<gene>
    <name evidence="2" type="ORF">BAZO_13434</name>
</gene>
<name>K6D841_SCHAZ</name>
<feature type="chain" id="PRO_5003890676" evidence="1">
    <location>
        <begin position="26"/>
        <end position="180"/>
    </location>
</feature>
<accession>K6D841</accession>
<proteinExistence type="predicted"/>
<sequence>MKNFLFTILAVFSLSLLFGIGNASANSLTEDDLLSEVKVFDENGDEIPYTKEELKQFIKFNSDKNTNLSLFKSFPYNYGPIEFSSNFWIGGGWRGIAFYNPVDTIIRVNGIAERFTIHAYYDDNGGAGSEAKSISLPGGWTGDVHVSAWSTMPRGYDYRFKVVNTDGKKFTIDNIQVWYD</sequence>
<dbReference type="GeneID" id="89470547"/>
<organism evidence="2 3">
    <name type="scientific">Schinkia azotoformans LMG 9581</name>
    <dbReference type="NCBI Taxonomy" id="1131731"/>
    <lineage>
        <taxon>Bacteria</taxon>
        <taxon>Bacillati</taxon>
        <taxon>Bacillota</taxon>
        <taxon>Bacilli</taxon>
        <taxon>Bacillales</taxon>
        <taxon>Bacillaceae</taxon>
        <taxon>Calidifontibacillus/Schinkia group</taxon>
        <taxon>Schinkia</taxon>
    </lineage>
</organism>
<dbReference type="RefSeq" id="WP_003332079.1">
    <property type="nucleotide sequence ID" value="NZ_AJLR01000117.1"/>
</dbReference>
<keyword evidence="3" id="KW-1185">Reference proteome</keyword>
<dbReference type="PATRIC" id="fig|1131731.3.peg.2754"/>
<comment type="caution">
    <text evidence="2">The sequence shown here is derived from an EMBL/GenBank/DDBJ whole genome shotgun (WGS) entry which is preliminary data.</text>
</comment>
<protein>
    <submittedName>
        <fullName evidence="2">Uncharacterized protein</fullName>
    </submittedName>
</protein>
<reference evidence="2 3" key="1">
    <citation type="journal article" date="2012" name="Front. Microbiol.">
        <title>Redundancy and modularity in membrane-associated dissimilatory nitrate reduction in Bacillus.</title>
        <authorList>
            <person name="Heylen K."/>
            <person name="Keltjens J."/>
        </authorList>
    </citation>
    <scope>NUCLEOTIDE SEQUENCE [LARGE SCALE GENOMIC DNA]</scope>
    <source>
        <strain evidence="2 3">LMG 9581</strain>
    </source>
</reference>
<dbReference type="AlphaFoldDB" id="K6D841"/>
<keyword evidence="1" id="KW-0732">Signal</keyword>
<dbReference type="Proteomes" id="UP000006315">
    <property type="component" value="Unassembled WGS sequence"/>
</dbReference>
<evidence type="ECO:0000313" key="2">
    <source>
        <dbReference type="EMBL" id="EKN64454.1"/>
    </source>
</evidence>
<evidence type="ECO:0000313" key="3">
    <source>
        <dbReference type="Proteomes" id="UP000006315"/>
    </source>
</evidence>
<feature type="signal peptide" evidence="1">
    <location>
        <begin position="1"/>
        <end position="25"/>
    </location>
</feature>